<evidence type="ECO:0000256" key="1">
    <source>
        <dbReference type="ARBA" id="ARBA00023002"/>
    </source>
</evidence>
<dbReference type="PANTHER" id="PTHR43257">
    <property type="entry name" value="PYRUVATE DEHYDROGENASE E1 COMPONENT BETA SUBUNIT"/>
    <property type="match status" value="1"/>
</dbReference>
<proteinExistence type="predicted"/>
<dbReference type="AlphaFoldDB" id="A0A4Y8MIX0"/>
<feature type="domain" description="Transketolase-like pyrimidine-binding" evidence="2">
    <location>
        <begin position="4"/>
        <end position="189"/>
    </location>
</feature>
<dbReference type="Pfam" id="PF02780">
    <property type="entry name" value="Transketolase_C"/>
    <property type="match status" value="1"/>
</dbReference>
<dbReference type="InterPro" id="IPR033248">
    <property type="entry name" value="Transketolase_C"/>
</dbReference>
<dbReference type="InterPro" id="IPR005475">
    <property type="entry name" value="Transketolase-like_Pyr-bd"/>
</dbReference>
<dbReference type="SUPFAM" id="SSF52922">
    <property type="entry name" value="TK C-terminal domain-like"/>
    <property type="match status" value="1"/>
</dbReference>
<dbReference type="GeneID" id="97309325"/>
<gene>
    <name evidence="3" type="ORF">E2553_38565</name>
</gene>
<dbReference type="InterPro" id="IPR009014">
    <property type="entry name" value="Transketo_C/PFOR_II"/>
</dbReference>
<evidence type="ECO:0000313" key="4">
    <source>
        <dbReference type="Proteomes" id="UP000297385"/>
    </source>
</evidence>
<sequence length="335" mass="35811">MAKKSFRQALNDALHSEMARDPRVIMMGEDLTGGAGANGVKDAWGGAFGVTRGLLEAFGPERIRDTPISEAAFIGAAAGAALTGMRPIAELMFVDFAGVCLDQIMNQVAKFRYMFGGRARTPLVIRATYGAGTRSAAQHTQAFYPIFTHIPGLKVVIPSNPYDAKGLLLQAIRDDDPVIFLENKMLYDTVGEVPDAAYTIPFGEARVVRDGKDVLIIGIGRMVAIAEEAARKLSAEGVSACVIDPRTTSPLDEDTLLDYAEQIGRVVIVDEANPRCGVAADISALLADKCFDALKGPIKLVTAPHSPVPYAPNLEDAYLPSAPAVIEAVKQILKR</sequence>
<dbReference type="CDD" id="cd07036">
    <property type="entry name" value="TPP_PYR_E1-PDHc-beta_like"/>
    <property type="match status" value="1"/>
</dbReference>
<dbReference type="InterPro" id="IPR029061">
    <property type="entry name" value="THDP-binding"/>
</dbReference>
<protein>
    <submittedName>
        <fullName evidence="3">Alpha-ketoacid dehydrogenase subunit beta</fullName>
    </submittedName>
</protein>
<keyword evidence="1" id="KW-0560">Oxidoreductase</keyword>
<name>A0A4Y8MIX0_9BURK</name>
<dbReference type="Gene3D" id="3.40.50.970">
    <property type="match status" value="1"/>
</dbReference>
<dbReference type="GO" id="GO:0016491">
    <property type="term" value="F:oxidoreductase activity"/>
    <property type="evidence" value="ECO:0007669"/>
    <property type="project" value="UniProtKB-KW"/>
</dbReference>
<comment type="caution">
    <text evidence="3">The sequence shown here is derived from an EMBL/GenBank/DDBJ whole genome shotgun (WGS) entry which is preliminary data.</text>
</comment>
<dbReference type="SMART" id="SM00861">
    <property type="entry name" value="Transket_pyr"/>
    <property type="match status" value="1"/>
</dbReference>
<reference evidence="3 4" key="1">
    <citation type="submission" date="2019-03" db="EMBL/GenBank/DDBJ databases">
        <title>Complete Genome Sequence of Paraburkholderia dipogonis ICMP 19430T, a Nitrogen-fixing Symbiont of the South African Invasive Legume Dipogon lignosus in New Zealand.</title>
        <authorList>
            <person name="De Meyer S.E."/>
        </authorList>
    </citation>
    <scope>NUCLEOTIDE SEQUENCE [LARGE SCALE GENOMIC DNA]</scope>
    <source>
        <strain evidence="3 4">ICMP 19430</strain>
    </source>
</reference>
<evidence type="ECO:0000259" key="2">
    <source>
        <dbReference type="SMART" id="SM00861"/>
    </source>
</evidence>
<dbReference type="Proteomes" id="UP000297385">
    <property type="component" value="Unassembled WGS sequence"/>
</dbReference>
<dbReference type="PANTHER" id="PTHR43257:SF3">
    <property type="entry name" value="ACETOIN:2,6-DICHLOROPHENOLINDOPHENOL OXIDOREDUCTASE SUBUNIT BETA"/>
    <property type="match status" value="1"/>
</dbReference>
<dbReference type="RefSeq" id="WP_134465921.1">
    <property type="nucleotide sequence ID" value="NZ_JBHMFL010000022.1"/>
</dbReference>
<accession>A0A4Y8MIX0</accession>
<dbReference type="NCBIfam" id="NF006667">
    <property type="entry name" value="PRK09212.1"/>
    <property type="match status" value="1"/>
</dbReference>
<dbReference type="FunFam" id="3.40.50.970:FF:000001">
    <property type="entry name" value="Pyruvate dehydrogenase E1 beta subunit"/>
    <property type="match status" value="1"/>
</dbReference>
<dbReference type="EMBL" id="SNVI01000005">
    <property type="protein sequence ID" value="TFE37392.1"/>
    <property type="molecule type" value="Genomic_DNA"/>
</dbReference>
<organism evidence="3 4">
    <name type="scientific">Paraburkholderia dipogonis</name>
    <dbReference type="NCBI Taxonomy" id="1211383"/>
    <lineage>
        <taxon>Bacteria</taxon>
        <taxon>Pseudomonadati</taxon>
        <taxon>Pseudomonadota</taxon>
        <taxon>Betaproteobacteria</taxon>
        <taxon>Burkholderiales</taxon>
        <taxon>Burkholderiaceae</taxon>
        <taxon>Paraburkholderia</taxon>
    </lineage>
</organism>
<dbReference type="Pfam" id="PF02779">
    <property type="entry name" value="Transket_pyr"/>
    <property type="match status" value="1"/>
</dbReference>
<evidence type="ECO:0000313" key="3">
    <source>
        <dbReference type="EMBL" id="TFE37392.1"/>
    </source>
</evidence>
<dbReference type="SUPFAM" id="SSF52518">
    <property type="entry name" value="Thiamin diphosphate-binding fold (THDP-binding)"/>
    <property type="match status" value="1"/>
</dbReference>
<dbReference type="Gene3D" id="3.40.50.920">
    <property type="match status" value="1"/>
</dbReference>